<comment type="similarity">
    <text evidence="1">Belongs to the peptidase C48 family.</text>
</comment>
<dbReference type="GO" id="GO:0006508">
    <property type="term" value="P:proteolysis"/>
    <property type="evidence" value="ECO:0007669"/>
    <property type="project" value="UniProtKB-KW"/>
</dbReference>
<name>A0A2A6BMK3_PRIPA</name>
<sequence length="360" mass="41065">MDELFPPQSSSRKRQSNEVPEASPVCKTVKMDSERIIPSNTVASPPNSSLSYPDLVNYIASPSITACYKNSTVLTPPSSTASTSTVDCIDLDDEEEQEEENPWQYNPGSLRLPEEDAPCRMKIEEEFRSLPDLEQECGPFFRALTEDCLHMCLRVWSCADFRLKVRRGADHTIETLECLREHSWLSGSIINDVLKMLCSDKTLNPYEFIALNSDVFTQLLTKKMTKRAKTKLRKLFDSSSFVLIPMLEGGNHWTLGLVDMKRREIIHMDSLSSVNGADERQSMDMVVELMEELYPDSKDSWDRHLIDSPQQSNGSDCGVHLILNAYCYLGCKPIEYPHEAVRYMRYRLVNTIVHGHLLRV</sequence>
<keyword evidence="3" id="KW-0378">Hydrolase</keyword>
<dbReference type="Pfam" id="PF02902">
    <property type="entry name" value="Peptidase_C48"/>
    <property type="match status" value="1"/>
</dbReference>
<evidence type="ECO:0000256" key="1">
    <source>
        <dbReference type="ARBA" id="ARBA00005234"/>
    </source>
</evidence>
<dbReference type="PANTHER" id="PTHR12606">
    <property type="entry name" value="SENTRIN/SUMO-SPECIFIC PROTEASE"/>
    <property type="match status" value="1"/>
</dbReference>
<evidence type="ECO:0000256" key="5">
    <source>
        <dbReference type="SAM" id="MobiDB-lite"/>
    </source>
</evidence>
<evidence type="ECO:0000313" key="7">
    <source>
        <dbReference type="Proteomes" id="UP000005239"/>
    </source>
</evidence>
<organism evidence="6 7">
    <name type="scientific">Pristionchus pacificus</name>
    <name type="common">Parasitic nematode worm</name>
    <dbReference type="NCBI Taxonomy" id="54126"/>
    <lineage>
        <taxon>Eukaryota</taxon>
        <taxon>Metazoa</taxon>
        <taxon>Ecdysozoa</taxon>
        <taxon>Nematoda</taxon>
        <taxon>Chromadorea</taxon>
        <taxon>Rhabditida</taxon>
        <taxon>Rhabditina</taxon>
        <taxon>Diplogasteromorpha</taxon>
        <taxon>Diplogasteroidea</taxon>
        <taxon>Neodiplogasteridae</taxon>
        <taxon>Pristionchus</taxon>
    </lineage>
</organism>
<dbReference type="GO" id="GO:0008234">
    <property type="term" value="F:cysteine-type peptidase activity"/>
    <property type="evidence" value="ECO:0007669"/>
    <property type="project" value="UniProtKB-KW"/>
</dbReference>
<feature type="compositionally biased region" description="Polar residues" evidence="5">
    <location>
        <begin position="38"/>
        <end position="47"/>
    </location>
</feature>
<evidence type="ECO:0000313" key="6">
    <source>
        <dbReference type="EnsemblMetazoa" id="PPA07433.1"/>
    </source>
</evidence>
<dbReference type="AlphaFoldDB" id="A0A2A6BMK3"/>
<dbReference type="EnsemblMetazoa" id="PPA07433.1">
    <property type="protein sequence ID" value="PPA07433.1"/>
    <property type="gene ID" value="WBGene00096987"/>
</dbReference>
<proteinExistence type="inferred from homology"/>
<evidence type="ECO:0000256" key="3">
    <source>
        <dbReference type="ARBA" id="ARBA00022801"/>
    </source>
</evidence>
<reference evidence="7" key="1">
    <citation type="journal article" date="2008" name="Nat. Genet.">
        <title>The Pristionchus pacificus genome provides a unique perspective on nematode lifestyle and parasitism.</title>
        <authorList>
            <person name="Dieterich C."/>
            <person name="Clifton S.W."/>
            <person name="Schuster L.N."/>
            <person name="Chinwalla A."/>
            <person name="Delehaunty K."/>
            <person name="Dinkelacker I."/>
            <person name="Fulton L."/>
            <person name="Fulton R."/>
            <person name="Godfrey J."/>
            <person name="Minx P."/>
            <person name="Mitreva M."/>
            <person name="Roeseler W."/>
            <person name="Tian H."/>
            <person name="Witte H."/>
            <person name="Yang S.P."/>
            <person name="Wilson R.K."/>
            <person name="Sommer R.J."/>
        </authorList>
    </citation>
    <scope>NUCLEOTIDE SEQUENCE [LARGE SCALE GENOMIC DNA]</scope>
    <source>
        <strain evidence="7">PS312</strain>
    </source>
</reference>
<feature type="region of interest" description="Disordered" evidence="5">
    <location>
        <begin position="1"/>
        <end position="47"/>
    </location>
</feature>
<accession>A0A2A6BMK3</accession>
<dbReference type="SUPFAM" id="SSF54001">
    <property type="entry name" value="Cysteine proteinases"/>
    <property type="match status" value="1"/>
</dbReference>
<reference evidence="6" key="2">
    <citation type="submission" date="2022-06" db="UniProtKB">
        <authorList>
            <consortium name="EnsemblMetazoa"/>
        </authorList>
    </citation>
    <scope>IDENTIFICATION</scope>
    <source>
        <strain evidence="6">PS312</strain>
    </source>
</reference>
<keyword evidence="7" id="KW-1185">Reference proteome</keyword>
<gene>
    <name evidence="6" type="primary">WBGene00096987</name>
</gene>
<dbReference type="Gene3D" id="3.40.395.10">
    <property type="entry name" value="Adenoviral Proteinase, Chain A"/>
    <property type="match status" value="1"/>
</dbReference>
<dbReference type="InterPro" id="IPR038765">
    <property type="entry name" value="Papain-like_cys_pep_sf"/>
</dbReference>
<evidence type="ECO:0000256" key="4">
    <source>
        <dbReference type="ARBA" id="ARBA00022807"/>
    </source>
</evidence>
<keyword evidence="4" id="KW-0788">Thiol protease</keyword>
<dbReference type="PANTHER" id="PTHR12606:SF141">
    <property type="entry name" value="GH15225P-RELATED"/>
    <property type="match status" value="1"/>
</dbReference>
<keyword evidence="2" id="KW-0645">Protease</keyword>
<dbReference type="InterPro" id="IPR003653">
    <property type="entry name" value="Peptidase_C48_C"/>
</dbReference>
<dbReference type="OrthoDB" id="5065855at2759"/>
<evidence type="ECO:0000256" key="2">
    <source>
        <dbReference type="ARBA" id="ARBA00022670"/>
    </source>
</evidence>
<protein>
    <submittedName>
        <fullName evidence="6">Peptidase</fullName>
    </submittedName>
</protein>
<accession>A0A8R1Y8R0</accession>
<dbReference type="Proteomes" id="UP000005239">
    <property type="component" value="Unassembled WGS sequence"/>
</dbReference>
<dbReference type="PROSITE" id="PS50600">
    <property type="entry name" value="ULP_PROTEASE"/>
    <property type="match status" value="1"/>
</dbReference>